<feature type="non-terminal residue" evidence="4">
    <location>
        <position position="221"/>
    </location>
</feature>
<dbReference type="InterPro" id="IPR000639">
    <property type="entry name" value="Epox_hydrolase-like"/>
</dbReference>
<proteinExistence type="inferred from homology"/>
<dbReference type="EMBL" id="VYZT01010474">
    <property type="protein sequence ID" value="NXS27734.1"/>
    <property type="molecule type" value="Genomic_DNA"/>
</dbReference>
<keyword evidence="5" id="KW-1185">Reference proteome</keyword>
<feature type="domain" description="AB hydrolase-1" evidence="3">
    <location>
        <begin position="16"/>
        <end position="186"/>
    </location>
</feature>
<dbReference type="AlphaFoldDB" id="A0A7L2T4F2"/>
<dbReference type="PANTHER" id="PTHR43329">
    <property type="entry name" value="EPOXIDE HYDROLASE"/>
    <property type="match status" value="1"/>
</dbReference>
<keyword evidence="1 4" id="KW-0378">Hydrolase</keyword>
<comment type="caution">
    <text evidence="4">The sequence shown here is derived from an EMBL/GenBank/DDBJ whole genome shotgun (WGS) entry which is preliminary data.</text>
</comment>
<dbReference type="PRINTS" id="PR00111">
    <property type="entry name" value="ABHYDROLASE"/>
</dbReference>
<dbReference type="GO" id="GO:0004301">
    <property type="term" value="F:epoxide hydrolase activity"/>
    <property type="evidence" value="ECO:0007669"/>
    <property type="project" value="UniProtKB-ARBA"/>
</dbReference>
<reference evidence="4 5" key="1">
    <citation type="submission" date="2019-09" db="EMBL/GenBank/DDBJ databases">
        <title>Bird 10,000 Genomes (B10K) Project - Family phase.</title>
        <authorList>
            <person name="Zhang G."/>
        </authorList>
    </citation>
    <scope>NUCLEOTIDE SEQUENCE [LARGE SCALE GENOMIC DNA]</scope>
    <source>
        <strain evidence="4">B10K-DU-002-71</strain>
        <tissue evidence="4">Muscle</tissue>
    </source>
</reference>
<comment type="similarity">
    <text evidence="2">Belongs to the AB hydrolase superfamily. Epoxide hydrolase family.</text>
</comment>
<sequence>SGLRLHFVTRGPPDAPLVLLLHGFPQNWFCWRHLMRELGDLCPQLRLVALDLRGCGSSERPRGRESYGLEPLLGDVRDVIEALGTPRGSPRCVLVGHDWGGVLAWEAAARHPRLVEKLVVMDAPQRGVMADFCARHPSQLLRSCYVFFFQLPWLPERLLALDDFQMLRTLLTSRWTGIREPARRLTEPELRAYLDGLREPGGLSAPLNYYRNLFRCAGGPR</sequence>
<dbReference type="Gene3D" id="3.40.50.1820">
    <property type="entry name" value="alpha/beta hydrolase"/>
    <property type="match status" value="1"/>
</dbReference>
<dbReference type="PRINTS" id="PR00412">
    <property type="entry name" value="EPOXHYDRLASE"/>
</dbReference>
<evidence type="ECO:0000259" key="3">
    <source>
        <dbReference type="Pfam" id="PF00561"/>
    </source>
</evidence>
<dbReference type="Proteomes" id="UP000583496">
    <property type="component" value="Unassembled WGS sequence"/>
</dbReference>
<protein>
    <submittedName>
        <fullName evidence="4">EPHX4 hydrolase</fullName>
    </submittedName>
</protein>
<organism evidence="4 5">
    <name type="scientific">Pomatostomus ruficeps</name>
    <name type="common">Chestnut-crowned babbler</name>
    <dbReference type="NCBI Taxonomy" id="9176"/>
    <lineage>
        <taxon>Eukaryota</taxon>
        <taxon>Metazoa</taxon>
        <taxon>Chordata</taxon>
        <taxon>Craniata</taxon>
        <taxon>Vertebrata</taxon>
        <taxon>Euteleostomi</taxon>
        <taxon>Archelosauria</taxon>
        <taxon>Archosauria</taxon>
        <taxon>Dinosauria</taxon>
        <taxon>Saurischia</taxon>
        <taxon>Theropoda</taxon>
        <taxon>Coelurosauria</taxon>
        <taxon>Aves</taxon>
        <taxon>Neognathae</taxon>
        <taxon>Neoaves</taxon>
        <taxon>Telluraves</taxon>
        <taxon>Australaves</taxon>
        <taxon>Passeriformes</taxon>
        <taxon>Sylvioidea</taxon>
        <taxon>Timaliidae</taxon>
        <taxon>Pomatostomus</taxon>
    </lineage>
</organism>
<dbReference type="SUPFAM" id="SSF53474">
    <property type="entry name" value="alpha/beta-Hydrolases"/>
    <property type="match status" value="1"/>
</dbReference>
<name>A0A7L2T4F2_POMRU</name>
<evidence type="ECO:0000256" key="2">
    <source>
        <dbReference type="ARBA" id="ARBA00038334"/>
    </source>
</evidence>
<evidence type="ECO:0000313" key="5">
    <source>
        <dbReference type="Proteomes" id="UP000583496"/>
    </source>
</evidence>
<dbReference type="OrthoDB" id="408373at2759"/>
<gene>
    <name evidence="4" type="primary">Ephx4_0</name>
    <name evidence="4" type="ORF">POSRUF_R15019</name>
</gene>
<evidence type="ECO:0000313" key="4">
    <source>
        <dbReference type="EMBL" id="NXS27734.1"/>
    </source>
</evidence>
<accession>A0A7L2T4F2</accession>
<feature type="non-terminal residue" evidence="4">
    <location>
        <position position="1"/>
    </location>
</feature>
<dbReference type="InterPro" id="IPR029058">
    <property type="entry name" value="AB_hydrolase_fold"/>
</dbReference>
<evidence type="ECO:0000256" key="1">
    <source>
        <dbReference type="ARBA" id="ARBA00022801"/>
    </source>
</evidence>
<dbReference type="InterPro" id="IPR000073">
    <property type="entry name" value="AB_hydrolase_1"/>
</dbReference>
<dbReference type="Pfam" id="PF00561">
    <property type="entry name" value="Abhydrolase_1"/>
    <property type="match status" value="1"/>
</dbReference>